<dbReference type="GO" id="GO:0007031">
    <property type="term" value="P:peroxisome organization"/>
    <property type="evidence" value="ECO:0007669"/>
    <property type="project" value="UniProtKB-ARBA"/>
</dbReference>
<evidence type="ECO:0000256" key="4">
    <source>
        <dbReference type="ARBA" id="ARBA00023136"/>
    </source>
</evidence>
<keyword evidence="2 6" id="KW-0812">Transmembrane</keyword>
<organism evidence="8 9">
    <name type="scientific">Monascus purpureus</name>
    <name type="common">Red mold</name>
    <name type="synonym">Monascus anka</name>
    <dbReference type="NCBI Taxonomy" id="5098"/>
    <lineage>
        <taxon>Eukaryota</taxon>
        <taxon>Fungi</taxon>
        <taxon>Dikarya</taxon>
        <taxon>Ascomycota</taxon>
        <taxon>Pezizomycotina</taxon>
        <taxon>Eurotiomycetes</taxon>
        <taxon>Eurotiomycetidae</taxon>
        <taxon>Eurotiales</taxon>
        <taxon>Aspergillaceae</taxon>
        <taxon>Monascus</taxon>
    </lineage>
</organism>
<proteinExistence type="predicted"/>
<gene>
    <name evidence="8" type="primary">PEX30</name>
    <name evidence="8" type="ORF">MPDQ_003273</name>
</gene>
<evidence type="ECO:0000256" key="1">
    <source>
        <dbReference type="ARBA" id="ARBA00004127"/>
    </source>
</evidence>
<comment type="subcellular location">
    <subcellularLocation>
        <location evidence="1">Endomembrane system</location>
        <topology evidence="1">Multi-pass membrane protein</topology>
    </subcellularLocation>
</comment>
<feature type="compositionally biased region" description="Basic and acidic residues" evidence="5">
    <location>
        <begin position="552"/>
        <end position="569"/>
    </location>
</feature>
<keyword evidence="4 6" id="KW-0472">Membrane</keyword>
<evidence type="ECO:0000313" key="9">
    <source>
        <dbReference type="Proteomes" id="UP000319663"/>
    </source>
</evidence>
<comment type="caution">
    <text evidence="8">The sequence shown here is derived from an EMBL/GenBank/DDBJ whole genome shotgun (WGS) entry which is preliminary data.</text>
</comment>
<feature type="transmembrane region" description="Helical" evidence="6">
    <location>
        <begin position="90"/>
        <end position="123"/>
    </location>
</feature>
<evidence type="ECO:0000313" key="8">
    <source>
        <dbReference type="EMBL" id="TQB75298.1"/>
    </source>
</evidence>
<keyword evidence="3 6" id="KW-1133">Transmembrane helix</keyword>
<dbReference type="GO" id="GO:0005778">
    <property type="term" value="C:peroxisomal membrane"/>
    <property type="evidence" value="ECO:0007669"/>
    <property type="project" value="TreeGrafter"/>
</dbReference>
<feature type="region of interest" description="Disordered" evidence="5">
    <location>
        <begin position="448"/>
        <end position="594"/>
    </location>
</feature>
<evidence type="ECO:0000256" key="2">
    <source>
        <dbReference type="ARBA" id="ARBA00022692"/>
    </source>
</evidence>
<protein>
    <submittedName>
        <fullName evidence="8">Peroxisome-protein</fullName>
    </submittedName>
</protein>
<feature type="domain" description="Peroxin/Ferlin" evidence="7">
    <location>
        <begin position="300"/>
        <end position="368"/>
    </location>
</feature>
<dbReference type="InterPro" id="IPR052646">
    <property type="entry name" value="Peroxisomal_PEX28-32"/>
</dbReference>
<dbReference type="STRING" id="5098.A0A507R2L0"/>
<dbReference type="PANTHER" id="PTHR31679:SF2">
    <property type="entry name" value="PEROXISOMAL MEMBRANE PROTEIN PEX30-RELATED"/>
    <property type="match status" value="1"/>
</dbReference>
<evidence type="ECO:0000256" key="5">
    <source>
        <dbReference type="SAM" id="MobiDB-lite"/>
    </source>
</evidence>
<dbReference type="PANTHER" id="PTHR31679">
    <property type="entry name" value="PEROXISOMAL MEMBRANE PROTEIN PEX30-RELATED"/>
    <property type="match status" value="1"/>
</dbReference>
<dbReference type="Proteomes" id="UP000319663">
    <property type="component" value="Unassembled WGS sequence"/>
</dbReference>
<feature type="compositionally biased region" description="Polar residues" evidence="5">
    <location>
        <begin position="521"/>
        <end position="538"/>
    </location>
</feature>
<sequence length="594" mass="65940">MSPSSHSHHRSNGSQSDSSTVAAFSPTTISGSSLTSKRRSSVIVHRRSPLLVATPPEITRTLAYSHPFILPLNTLAGLLTWTTGDPWQSFLFLAGFWTIVLYSDAVILWAGPVVVVVSLILALYTRRYSPLTSVSSLGEQPGVQKGVPENITATRHHKSLDEIVDTMRTFTTRCNILMEPILELTDFLSTQMTPPSPTTRPPLSGLIIRIILATPIWILLTLPPFYLVTTRRVVMSTGTIILSYHSRPARVARVILWRSLTIRRICTLITGLSFSTTVFESRAPKSPVNILSKQRGHTPGIRFTFVLYENQRRWLGVGWTYSLFPSECAAWTDEMFNPAPSKDEFELPEVGNENTKWQWVEGSEWRVEPSGEADDKSTDGEGWVYFDNKWNDGRPGQDGWDRYTRRRKWFRVAELVDTTPNSETGSLKAPPSLAHVLREKDVDSTHLDAASISSIKSPTPSISSKPRKRHWFSSSKGESDKISISSLPSSAKNLSVDLPRINPTNASESKNGQKTPKPGSIKQSSRPPSNSAKPSHSSLVKEGSTHGSDTLSIRDKEISQAQDHHDRWGTRATGGTERAEREFGLGDDINMGLS</sequence>
<dbReference type="SMART" id="SM00693">
    <property type="entry name" value="DysFN"/>
    <property type="match status" value="1"/>
</dbReference>
<feature type="compositionally biased region" description="Low complexity" evidence="5">
    <location>
        <begin position="451"/>
        <end position="464"/>
    </location>
</feature>
<evidence type="ECO:0000259" key="7">
    <source>
        <dbReference type="SMART" id="SM00693"/>
    </source>
</evidence>
<dbReference type="GO" id="GO:0012505">
    <property type="term" value="C:endomembrane system"/>
    <property type="evidence" value="ECO:0007669"/>
    <property type="project" value="UniProtKB-SubCell"/>
</dbReference>
<dbReference type="AlphaFoldDB" id="A0A507R2L0"/>
<feature type="compositionally biased region" description="Polar residues" evidence="5">
    <location>
        <begin position="502"/>
        <end position="514"/>
    </location>
</feature>
<reference evidence="8 9" key="1">
    <citation type="submission" date="2019-06" db="EMBL/GenBank/DDBJ databases">
        <title>Wine fermentation using esterase from Monascus purpureus.</title>
        <authorList>
            <person name="Geng C."/>
            <person name="Zhang Y."/>
        </authorList>
    </citation>
    <scope>NUCLEOTIDE SEQUENCE [LARGE SCALE GENOMIC DNA]</scope>
    <source>
        <strain evidence="8">HQ1</strain>
    </source>
</reference>
<feature type="transmembrane region" description="Helical" evidence="6">
    <location>
        <begin position="68"/>
        <end position="84"/>
    </location>
</feature>
<evidence type="ECO:0000256" key="6">
    <source>
        <dbReference type="SAM" id="Phobius"/>
    </source>
</evidence>
<evidence type="ECO:0000256" key="3">
    <source>
        <dbReference type="ARBA" id="ARBA00022989"/>
    </source>
</evidence>
<feature type="transmembrane region" description="Helical" evidence="6">
    <location>
        <begin position="206"/>
        <end position="227"/>
    </location>
</feature>
<feature type="compositionally biased region" description="Basic residues" evidence="5">
    <location>
        <begin position="1"/>
        <end position="11"/>
    </location>
</feature>
<keyword evidence="9" id="KW-1185">Reference proteome</keyword>
<name>A0A507R2L0_MONPU</name>
<dbReference type="InterPro" id="IPR010482">
    <property type="entry name" value="TECPR1-like_DysF"/>
</dbReference>
<feature type="compositionally biased region" description="Polar residues" evidence="5">
    <location>
        <begin position="12"/>
        <end position="29"/>
    </location>
</feature>
<accession>A0A507R2L0</accession>
<dbReference type="EMBL" id="VIFY01000021">
    <property type="protein sequence ID" value="TQB75298.1"/>
    <property type="molecule type" value="Genomic_DNA"/>
</dbReference>
<feature type="compositionally biased region" description="Low complexity" evidence="5">
    <location>
        <begin position="482"/>
        <end position="495"/>
    </location>
</feature>
<dbReference type="InterPro" id="IPR006614">
    <property type="entry name" value="Peroxin/Ferlin"/>
</dbReference>
<dbReference type="Pfam" id="PF06398">
    <property type="entry name" value="Pex24p"/>
    <property type="match status" value="1"/>
</dbReference>
<feature type="region of interest" description="Disordered" evidence="5">
    <location>
        <begin position="1"/>
        <end position="33"/>
    </location>
</feature>